<gene>
    <name evidence="1" type="ORF">ATO12_10255</name>
</gene>
<dbReference type="STRING" id="1317122.ATO12_10255"/>
<dbReference type="InterPro" id="IPR007497">
    <property type="entry name" value="SIMPL/DUF541"/>
</dbReference>
<evidence type="ECO:0000313" key="2">
    <source>
        <dbReference type="Proteomes" id="UP000023541"/>
    </source>
</evidence>
<dbReference type="AlphaFoldDB" id="A0A023BYU1"/>
<dbReference type="EMBL" id="AQRA01000002">
    <property type="protein sequence ID" value="EZH75099.1"/>
    <property type="molecule type" value="Genomic_DNA"/>
</dbReference>
<reference evidence="1 2" key="1">
    <citation type="submission" date="2014-04" db="EMBL/GenBank/DDBJ databases">
        <title>Aquimarina sp. 22II-S11-z7 Genome Sequencing.</title>
        <authorList>
            <person name="Lai Q."/>
        </authorList>
    </citation>
    <scope>NUCLEOTIDE SEQUENCE [LARGE SCALE GENOMIC DNA]</scope>
    <source>
        <strain evidence="1 2">22II-S11-z7</strain>
    </source>
</reference>
<protein>
    <recommendedName>
        <fullName evidence="3">SIMPL domain-containing protein</fullName>
    </recommendedName>
</protein>
<dbReference type="Gene3D" id="3.30.110.170">
    <property type="entry name" value="Protein of unknown function (DUF541), domain 1"/>
    <property type="match status" value="1"/>
</dbReference>
<name>A0A023BYU1_9FLAO</name>
<proteinExistence type="predicted"/>
<dbReference type="OrthoDB" id="1160030at2"/>
<comment type="caution">
    <text evidence="1">The sequence shown here is derived from an EMBL/GenBank/DDBJ whole genome shotgun (WGS) entry which is preliminary data.</text>
</comment>
<dbReference type="RefSeq" id="WP_117590005.1">
    <property type="nucleotide sequence ID" value="NZ_AQRA01000002.1"/>
</dbReference>
<accession>A0A023BYU1</accession>
<sequence>MKKLILILLIGTVPMFGQQQNNTISVIGECSKKIDIEKYIINVEFREVMADGYQNIESKSISQLKEDYKNKLNTIGLDFEKFKENVLYKITSTSYGAQAYYFYVTKSLDEVKKIHAQKMKGVTITWVDVIAQEKTNEEMTVLNKKAIQDARDKANRIAGSINKKVGSIQRIEDTNYKQQYYNVNKSQELQKHYITVTFVLE</sequence>
<evidence type="ECO:0008006" key="3">
    <source>
        <dbReference type="Google" id="ProtNLM"/>
    </source>
</evidence>
<dbReference type="Pfam" id="PF04402">
    <property type="entry name" value="SIMPL"/>
    <property type="match status" value="1"/>
</dbReference>
<dbReference type="eggNOG" id="ENOG502ZI14">
    <property type="taxonomic scope" value="Bacteria"/>
</dbReference>
<evidence type="ECO:0000313" key="1">
    <source>
        <dbReference type="EMBL" id="EZH75099.1"/>
    </source>
</evidence>
<dbReference type="Proteomes" id="UP000023541">
    <property type="component" value="Unassembled WGS sequence"/>
</dbReference>
<organism evidence="1 2">
    <name type="scientific">Aquimarina atlantica</name>
    <dbReference type="NCBI Taxonomy" id="1317122"/>
    <lineage>
        <taxon>Bacteria</taxon>
        <taxon>Pseudomonadati</taxon>
        <taxon>Bacteroidota</taxon>
        <taxon>Flavobacteriia</taxon>
        <taxon>Flavobacteriales</taxon>
        <taxon>Flavobacteriaceae</taxon>
        <taxon>Aquimarina</taxon>
    </lineage>
</organism>
<keyword evidence="2" id="KW-1185">Reference proteome</keyword>